<dbReference type="OrthoDB" id="3262349at2759"/>
<evidence type="ECO:0000313" key="2">
    <source>
        <dbReference type="EMBL" id="ELU37816.1"/>
    </source>
</evidence>
<evidence type="ECO:0000256" key="1">
    <source>
        <dbReference type="SAM" id="MobiDB-lite"/>
    </source>
</evidence>
<evidence type="ECO:0000313" key="3">
    <source>
        <dbReference type="Proteomes" id="UP000011668"/>
    </source>
</evidence>
<gene>
    <name evidence="2" type="ORF">AG1IA_08156</name>
</gene>
<feature type="region of interest" description="Disordered" evidence="1">
    <location>
        <begin position="132"/>
        <end position="162"/>
    </location>
</feature>
<feature type="compositionally biased region" description="Polar residues" evidence="1">
    <location>
        <begin position="132"/>
        <end position="160"/>
    </location>
</feature>
<keyword evidence="3" id="KW-1185">Reference proteome</keyword>
<accession>L8WI00</accession>
<dbReference type="AlphaFoldDB" id="L8WI00"/>
<reference evidence="2 3" key="1">
    <citation type="journal article" date="2013" name="Nat. Commun.">
        <title>The evolution and pathogenic mechanisms of the rice sheath blight pathogen.</title>
        <authorList>
            <person name="Zheng A."/>
            <person name="Lin R."/>
            <person name="Xu L."/>
            <person name="Qin P."/>
            <person name="Tang C."/>
            <person name="Ai P."/>
            <person name="Zhang D."/>
            <person name="Liu Y."/>
            <person name="Sun Z."/>
            <person name="Feng H."/>
            <person name="Wang Y."/>
            <person name="Chen Y."/>
            <person name="Liang X."/>
            <person name="Fu R."/>
            <person name="Li Q."/>
            <person name="Zhang J."/>
            <person name="Yu X."/>
            <person name="Xie Z."/>
            <person name="Ding L."/>
            <person name="Guan P."/>
            <person name="Tang J."/>
            <person name="Liang Y."/>
            <person name="Wang S."/>
            <person name="Deng Q."/>
            <person name="Li S."/>
            <person name="Zhu J."/>
            <person name="Wang L."/>
            <person name="Liu H."/>
            <person name="Li P."/>
        </authorList>
    </citation>
    <scope>NUCLEOTIDE SEQUENCE [LARGE SCALE GENOMIC DNA]</scope>
    <source>
        <strain evidence="3">AG-1 IA</strain>
    </source>
</reference>
<dbReference type="EMBL" id="AFRT01002461">
    <property type="protein sequence ID" value="ELU37816.1"/>
    <property type="molecule type" value="Genomic_DNA"/>
</dbReference>
<dbReference type="Proteomes" id="UP000011668">
    <property type="component" value="Unassembled WGS sequence"/>
</dbReference>
<sequence length="626" mass="69819">MLAIEDYFVALVSSHNSVILDQTHSYYVIFGLSPNKRLVSRLDENSYFYHHHDLLSEPIIQFNIGDFSYQWDTQRNTLVEWVGAGSSIFGLGAFNVPLYPNLKEAENSARLLQSNDLIILGDHDFSLFAPTDSTSHSPASTTNSAYTPAETSTFNRSPNTGFFGRSPTKHTIDFWVEQNVKNIQATGSGKGVKCPEPGCNHISRRPGALKESIIELKQTLSSMAVIRKEPSVLTTYPDIYQKFFSPTLPTRQDSEYFNDNDIYPYNTITIYNKLDNKLCRCTAYMFTDYINIHATVQANVDQSEYDHLGNIDLQHTNRTSTAPLIALIALSKGLSARIRSFLISTSTTMARENLSDTSHEELAKAVPHINSAAPGIEEDATKDLRSALGKPACIYYVAPRPEVSQEISKSNAIRTIAAALMSQTLPYQIRLRAGRPIARRALLSPTHRMVSRVDENGSFHHYHLDRSSDSVVHFMIGYLTYRWDTRHCTLSYEEPEIGPGSSQFSFGSVHLYMRLEEAREFAQSNNPPVSSNYTPECPPLIDDNGTSPPSPASVPPTLSRTCIVFCAGYFGQSPDQKVIDQWVDHAVTTHQAARDGMNLKCPEMGCKASSRRPHALKPKCIVSKGL</sequence>
<dbReference type="HOGENOM" id="CLU_436914_0_0_1"/>
<dbReference type="STRING" id="983506.L8WI00"/>
<organism evidence="2 3">
    <name type="scientific">Thanatephorus cucumeris (strain AG1-IA)</name>
    <name type="common">Rice sheath blight fungus</name>
    <name type="synonym">Rhizoctonia solani</name>
    <dbReference type="NCBI Taxonomy" id="983506"/>
    <lineage>
        <taxon>Eukaryota</taxon>
        <taxon>Fungi</taxon>
        <taxon>Dikarya</taxon>
        <taxon>Basidiomycota</taxon>
        <taxon>Agaricomycotina</taxon>
        <taxon>Agaricomycetes</taxon>
        <taxon>Cantharellales</taxon>
        <taxon>Ceratobasidiaceae</taxon>
        <taxon>Rhizoctonia</taxon>
        <taxon>Rhizoctonia solani AG-1</taxon>
    </lineage>
</organism>
<proteinExistence type="predicted"/>
<name>L8WI00_THACA</name>
<protein>
    <submittedName>
        <fullName evidence="2">Uncharacterized protein</fullName>
    </submittedName>
</protein>
<comment type="caution">
    <text evidence="2">The sequence shown here is derived from an EMBL/GenBank/DDBJ whole genome shotgun (WGS) entry which is preliminary data.</text>
</comment>